<sequence>MPSIAHYSHDRHDKKSDKHKSSDGVGENSSKRYQSRRVSIQPKAVKKRINIDLTNNKPKSFKAPLYHLQGRHGRHYVNCTLETPVETKQCMFRMALEIMNRRSVRKLKKPGCPFTDTVSEYFYVCIGEVSVALKGCIMCRDQGKERNGMDFYFMDLVEISKDRTILCVGCFSNLVSFHVPMDYLSMKNELLDLREKQPEGVYVDPFLITCGY</sequence>
<name>A0A7M5XEX3_9CNID</name>
<feature type="compositionally biased region" description="Basic and acidic residues" evidence="1">
    <location>
        <begin position="7"/>
        <end position="22"/>
    </location>
</feature>
<dbReference type="AlphaFoldDB" id="A0A7M5XEX3"/>
<proteinExistence type="predicted"/>
<evidence type="ECO:0000313" key="3">
    <source>
        <dbReference type="Proteomes" id="UP000594262"/>
    </source>
</evidence>
<accession>A0A7M5XEX3</accession>
<dbReference type="Proteomes" id="UP000594262">
    <property type="component" value="Unplaced"/>
</dbReference>
<reference evidence="2" key="1">
    <citation type="submission" date="2021-01" db="UniProtKB">
        <authorList>
            <consortium name="EnsemblMetazoa"/>
        </authorList>
    </citation>
    <scope>IDENTIFICATION</scope>
</reference>
<organism evidence="2 3">
    <name type="scientific">Clytia hemisphaerica</name>
    <dbReference type="NCBI Taxonomy" id="252671"/>
    <lineage>
        <taxon>Eukaryota</taxon>
        <taxon>Metazoa</taxon>
        <taxon>Cnidaria</taxon>
        <taxon>Hydrozoa</taxon>
        <taxon>Hydroidolina</taxon>
        <taxon>Leptothecata</taxon>
        <taxon>Obeliida</taxon>
        <taxon>Clytiidae</taxon>
        <taxon>Clytia</taxon>
    </lineage>
</organism>
<keyword evidence="3" id="KW-1185">Reference proteome</keyword>
<dbReference type="EnsemblMetazoa" id="CLYHEMT021851.1">
    <property type="protein sequence ID" value="CLYHEMP021851.1"/>
    <property type="gene ID" value="CLYHEMG021851"/>
</dbReference>
<evidence type="ECO:0000313" key="2">
    <source>
        <dbReference type="EnsemblMetazoa" id="CLYHEMP021851.1"/>
    </source>
</evidence>
<evidence type="ECO:0000256" key="1">
    <source>
        <dbReference type="SAM" id="MobiDB-lite"/>
    </source>
</evidence>
<protein>
    <submittedName>
        <fullName evidence="2">Uncharacterized protein</fullName>
    </submittedName>
</protein>
<feature type="compositionally biased region" description="Polar residues" evidence="1">
    <location>
        <begin position="27"/>
        <end position="38"/>
    </location>
</feature>
<feature type="region of interest" description="Disordered" evidence="1">
    <location>
        <begin position="1"/>
        <end position="42"/>
    </location>
</feature>